<organism evidence="1">
    <name type="scientific">Arundo donax</name>
    <name type="common">Giant reed</name>
    <name type="synonym">Donax arundinaceus</name>
    <dbReference type="NCBI Taxonomy" id="35708"/>
    <lineage>
        <taxon>Eukaryota</taxon>
        <taxon>Viridiplantae</taxon>
        <taxon>Streptophyta</taxon>
        <taxon>Embryophyta</taxon>
        <taxon>Tracheophyta</taxon>
        <taxon>Spermatophyta</taxon>
        <taxon>Magnoliopsida</taxon>
        <taxon>Liliopsida</taxon>
        <taxon>Poales</taxon>
        <taxon>Poaceae</taxon>
        <taxon>PACMAD clade</taxon>
        <taxon>Arundinoideae</taxon>
        <taxon>Arundineae</taxon>
        <taxon>Arundo</taxon>
    </lineage>
</organism>
<dbReference type="AlphaFoldDB" id="A0A0A8ZAC1"/>
<accession>A0A0A8ZAC1</accession>
<reference evidence="1" key="1">
    <citation type="submission" date="2014-09" db="EMBL/GenBank/DDBJ databases">
        <authorList>
            <person name="Magalhaes I.L.F."/>
            <person name="Oliveira U."/>
            <person name="Santos F.R."/>
            <person name="Vidigal T.H.D.A."/>
            <person name="Brescovit A.D."/>
            <person name="Santos A.J."/>
        </authorList>
    </citation>
    <scope>NUCLEOTIDE SEQUENCE</scope>
    <source>
        <tissue evidence="1">Shoot tissue taken approximately 20 cm above the soil surface</tissue>
    </source>
</reference>
<proteinExistence type="predicted"/>
<dbReference type="EMBL" id="GBRH01266068">
    <property type="protein sequence ID" value="JAD31827.1"/>
    <property type="molecule type" value="Transcribed_RNA"/>
</dbReference>
<evidence type="ECO:0000313" key="1">
    <source>
        <dbReference type="EMBL" id="JAD31827.1"/>
    </source>
</evidence>
<protein>
    <submittedName>
        <fullName evidence="1">Uncharacterized protein</fullName>
    </submittedName>
</protein>
<sequence length="30" mass="3604">MWPHVVPRQPRIYLREIFGTTMNLEVSGEF</sequence>
<name>A0A0A8ZAC1_ARUDO</name>
<reference evidence="1" key="2">
    <citation type="journal article" date="2015" name="Data Brief">
        <title>Shoot transcriptome of the giant reed, Arundo donax.</title>
        <authorList>
            <person name="Barrero R.A."/>
            <person name="Guerrero F.D."/>
            <person name="Moolhuijzen P."/>
            <person name="Goolsby J.A."/>
            <person name="Tidwell J."/>
            <person name="Bellgard S.E."/>
            <person name="Bellgard M.I."/>
        </authorList>
    </citation>
    <scope>NUCLEOTIDE SEQUENCE</scope>
    <source>
        <tissue evidence="1">Shoot tissue taken approximately 20 cm above the soil surface</tissue>
    </source>
</reference>